<accession>A0A2N5ZAD2</accession>
<dbReference type="InterPro" id="IPR017900">
    <property type="entry name" value="4Fe4S_Fe_S_CS"/>
</dbReference>
<dbReference type="InterPro" id="IPR017896">
    <property type="entry name" value="4Fe4S_Fe-S-bd"/>
</dbReference>
<evidence type="ECO:0000256" key="3">
    <source>
        <dbReference type="ARBA" id="ARBA00023014"/>
    </source>
</evidence>
<dbReference type="GO" id="GO:0051536">
    <property type="term" value="F:iron-sulfur cluster binding"/>
    <property type="evidence" value="ECO:0007669"/>
    <property type="project" value="UniProtKB-KW"/>
</dbReference>
<gene>
    <name evidence="6" type="ORF">C0601_12465</name>
</gene>
<feature type="transmembrane region" description="Helical" evidence="4">
    <location>
        <begin position="49"/>
        <end position="67"/>
    </location>
</feature>
<reference evidence="6 7" key="1">
    <citation type="submission" date="2017-11" db="EMBL/GenBank/DDBJ databases">
        <title>Genome-resolved metagenomics identifies genetic mobility, metabolic interactions, and unexpected diversity in perchlorate-reducing communities.</title>
        <authorList>
            <person name="Barnum T.P."/>
            <person name="Figueroa I.A."/>
            <person name="Carlstrom C.I."/>
            <person name="Lucas L.N."/>
            <person name="Engelbrektson A.L."/>
            <person name="Coates J.D."/>
        </authorList>
    </citation>
    <scope>NUCLEOTIDE SEQUENCE [LARGE SCALE GENOMIC DNA]</scope>
    <source>
        <strain evidence="6">BM706</strain>
    </source>
</reference>
<evidence type="ECO:0000313" key="7">
    <source>
        <dbReference type="Proteomes" id="UP000234857"/>
    </source>
</evidence>
<dbReference type="GO" id="GO:0046872">
    <property type="term" value="F:metal ion binding"/>
    <property type="evidence" value="ECO:0007669"/>
    <property type="project" value="UniProtKB-KW"/>
</dbReference>
<protein>
    <recommendedName>
        <fullName evidence="5">4Fe-4S ferredoxin-type domain-containing protein</fullName>
    </recommendedName>
</protein>
<evidence type="ECO:0000256" key="1">
    <source>
        <dbReference type="ARBA" id="ARBA00022723"/>
    </source>
</evidence>
<dbReference type="InterPro" id="IPR047964">
    <property type="entry name" value="EFR1-like"/>
</dbReference>
<dbReference type="EMBL" id="PKTG01000133">
    <property type="protein sequence ID" value="PLX15638.1"/>
    <property type="molecule type" value="Genomic_DNA"/>
</dbReference>
<sequence length="260" mass="29479">MKILYFSGTGNSYYIAKKISDSIEGSKLQDIATLFKEADFHHDVDDELVFVYPVYAFLLPLMVEGFFKHLKIKRGAKVYLVSNCAGKNMPVNSHVKKIIERKKGNVNASYEVQMPSNYIPFGGAEPDSKIKNLFDNADKKIEKIINAIKSNESGHFENGNFFYRLFSKPLWKFFVIGIKTKGGKGFSQNGRCNSCGICQKLCPSNNIELFEGKPIWGDNCEQCMGCLQFCPQEAIELGKSKGKRRYHNPRVKAAELFRNK</sequence>
<dbReference type="Pfam" id="PF13187">
    <property type="entry name" value="Fer4_9"/>
    <property type="match status" value="1"/>
</dbReference>
<dbReference type="SUPFAM" id="SSF52218">
    <property type="entry name" value="Flavoproteins"/>
    <property type="match status" value="1"/>
</dbReference>
<keyword evidence="4" id="KW-0812">Transmembrane</keyword>
<dbReference type="AlphaFoldDB" id="A0A2N5ZAD2"/>
<dbReference type="Gene3D" id="3.40.50.360">
    <property type="match status" value="1"/>
</dbReference>
<evidence type="ECO:0000259" key="5">
    <source>
        <dbReference type="PROSITE" id="PS51379"/>
    </source>
</evidence>
<keyword evidence="1" id="KW-0479">Metal-binding</keyword>
<dbReference type="Gene3D" id="3.30.70.20">
    <property type="match status" value="1"/>
</dbReference>
<proteinExistence type="predicted"/>
<keyword evidence="4" id="KW-1133">Transmembrane helix</keyword>
<feature type="domain" description="4Fe-4S ferredoxin-type" evidence="5">
    <location>
        <begin position="183"/>
        <end position="212"/>
    </location>
</feature>
<comment type="caution">
    <text evidence="6">The sequence shown here is derived from an EMBL/GenBank/DDBJ whole genome shotgun (WGS) entry which is preliminary data.</text>
</comment>
<organism evidence="6 7">
    <name type="scientific">Muiribacterium halophilum</name>
    <dbReference type="NCBI Taxonomy" id="2053465"/>
    <lineage>
        <taxon>Bacteria</taxon>
        <taxon>Candidatus Muiribacteriota</taxon>
        <taxon>Candidatus Muiribacteriia</taxon>
        <taxon>Candidatus Muiribacteriales</taxon>
        <taxon>Candidatus Muiribacteriaceae</taxon>
        <taxon>Candidatus Muiribacterium</taxon>
    </lineage>
</organism>
<evidence type="ECO:0000256" key="4">
    <source>
        <dbReference type="SAM" id="Phobius"/>
    </source>
</evidence>
<name>A0A2N5ZAD2_MUIH1</name>
<dbReference type="PROSITE" id="PS51379">
    <property type="entry name" value="4FE4S_FER_2"/>
    <property type="match status" value="2"/>
</dbReference>
<dbReference type="InterPro" id="IPR029039">
    <property type="entry name" value="Flavoprotein-like_sf"/>
</dbReference>
<keyword evidence="2" id="KW-0408">Iron</keyword>
<keyword evidence="4" id="KW-0472">Membrane</keyword>
<dbReference type="Proteomes" id="UP000234857">
    <property type="component" value="Unassembled WGS sequence"/>
</dbReference>
<dbReference type="PROSITE" id="PS00198">
    <property type="entry name" value="4FE4S_FER_1"/>
    <property type="match status" value="1"/>
</dbReference>
<dbReference type="SUPFAM" id="SSF54862">
    <property type="entry name" value="4Fe-4S ferredoxins"/>
    <property type="match status" value="1"/>
</dbReference>
<keyword evidence="3" id="KW-0411">Iron-sulfur</keyword>
<evidence type="ECO:0000256" key="2">
    <source>
        <dbReference type="ARBA" id="ARBA00023004"/>
    </source>
</evidence>
<dbReference type="NCBIfam" id="NF038196">
    <property type="entry name" value="ferrodoxin_EFR1"/>
    <property type="match status" value="1"/>
</dbReference>
<feature type="domain" description="4Fe-4S ferredoxin-type" evidence="5">
    <location>
        <begin position="218"/>
        <end position="240"/>
    </location>
</feature>
<evidence type="ECO:0000313" key="6">
    <source>
        <dbReference type="EMBL" id="PLX15638.1"/>
    </source>
</evidence>